<dbReference type="Proteomes" id="UP000243819">
    <property type="component" value="Unassembled WGS sequence"/>
</dbReference>
<proteinExistence type="predicted"/>
<dbReference type="CDD" id="cd00118">
    <property type="entry name" value="LysM"/>
    <property type="match status" value="1"/>
</dbReference>
<dbReference type="PROSITE" id="PS51782">
    <property type="entry name" value="LYSM"/>
    <property type="match status" value="1"/>
</dbReference>
<keyword evidence="3" id="KW-1185">Reference proteome</keyword>
<protein>
    <recommendedName>
        <fullName evidence="1">LysM domain-containing protein</fullName>
    </recommendedName>
</protein>
<gene>
    <name evidence="2" type="ORF">SAMN03080614_10833</name>
</gene>
<accession>A0A1I0CMK4</accession>
<dbReference type="InterPro" id="IPR018392">
    <property type="entry name" value="LysM"/>
</dbReference>
<feature type="domain" description="LysM" evidence="1">
    <location>
        <begin position="459"/>
        <end position="503"/>
    </location>
</feature>
<dbReference type="STRING" id="1120990.SAMN03080614_10833"/>
<dbReference type="InterPro" id="IPR024300">
    <property type="entry name" value="SipL_SPOCS_dom"/>
</dbReference>
<dbReference type="RefSeq" id="WP_091351561.1">
    <property type="nucleotide sequence ID" value="NZ_FOIF01000083.1"/>
</dbReference>
<dbReference type="Gene3D" id="3.10.350.10">
    <property type="entry name" value="LysM domain"/>
    <property type="match status" value="1"/>
</dbReference>
<dbReference type="AlphaFoldDB" id="A0A1I0CMK4"/>
<dbReference type="Pfam" id="PF12673">
    <property type="entry name" value="SipL"/>
    <property type="match status" value="1"/>
</dbReference>
<evidence type="ECO:0000259" key="1">
    <source>
        <dbReference type="PROSITE" id="PS51782"/>
    </source>
</evidence>
<dbReference type="EMBL" id="FOIF01000083">
    <property type="protein sequence ID" value="SET20932.1"/>
    <property type="molecule type" value="Genomic_DNA"/>
</dbReference>
<name>A0A1I0CMK4_9FIRM</name>
<evidence type="ECO:0000313" key="3">
    <source>
        <dbReference type="Proteomes" id="UP000243819"/>
    </source>
</evidence>
<dbReference type="Pfam" id="PF01476">
    <property type="entry name" value="LysM"/>
    <property type="match status" value="1"/>
</dbReference>
<organism evidence="2 3">
    <name type="scientific">Anaerobranca gottschalkii DSM 13577</name>
    <dbReference type="NCBI Taxonomy" id="1120990"/>
    <lineage>
        <taxon>Bacteria</taxon>
        <taxon>Bacillati</taxon>
        <taxon>Bacillota</taxon>
        <taxon>Clostridia</taxon>
        <taxon>Eubacteriales</taxon>
        <taxon>Proteinivoracaceae</taxon>
        <taxon>Anaerobranca</taxon>
    </lineage>
</organism>
<dbReference type="OrthoDB" id="9779340at2"/>
<dbReference type="SMART" id="SM00257">
    <property type="entry name" value="LysM"/>
    <property type="match status" value="1"/>
</dbReference>
<dbReference type="GO" id="GO:0008932">
    <property type="term" value="F:lytic endotransglycosylase activity"/>
    <property type="evidence" value="ECO:0007669"/>
    <property type="project" value="TreeGrafter"/>
</dbReference>
<dbReference type="InterPro" id="IPR036779">
    <property type="entry name" value="LysM_dom_sf"/>
</dbReference>
<sequence length="507" mass="58268">MNIQIRKVPVNFINIFGKNSSSFVIKQETNLEETFTREVIEGKLENLKTEIYEDLVVLRGKYRCTKGLFRNLKPEEIYVQIPIIGAKPHMKVAVSTHINFEDPTIEESLQTRKVYQFVIINFDVTIYEEIEISIVSDIKCNDVSYQKELITLETPLIKGEGEYEKELILPEQYQYKELLTEETELIIGNYKITEEGLDINGRTITRLHFIDNEEEIEEYVAEEDFSYSLPLKGIPLNCKVIVDGKVKLHKDSLMRDGILKQRFNFTADAYSNNTFHCVTHFSGNKNWDVTKKKVTVETVLAEGSSQTILNRNITIEKDVKSIGKSKANAKITDIRVIPNKVIVSGVIDKEIFYTEEGSNIVRAEFVQDTFSHFVHLDGVYPGAHTRATVRVEYINHSILEKRVVKGKTVTDIRQTVVIEIKVFARKYKEIDFVADLIPVSPITYHHYHHHYIPSKGKVIRYTVVSGDSLWKIARRYNTTIEAILAINHIPNPDRIDVGQVILVPVGY</sequence>
<dbReference type="PANTHER" id="PTHR33734:SF22">
    <property type="entry name" value="MEMBRANE-BOUND LYTIC MUREIN TRANSGLYCOSYLASE D"/>
    <property type="match status" value="1"/>
</dbReference>
<evidence type="ECO:0000313" key="2">
    <source>
        <dbReference type="EMBL" id="SET20932.1"/>
    </source>
</evidence>
<dbReference type="SUPFAM" id="SSF54106">
    <property type="entry name" value="LysM domain"/>
    <property type="match status" value="1"/>
</dbReference>
<dbReference type="PANTHER" id="PTHR33734">
    <property type="entry name" value="LYSM DOMAIN-CONTAINING GPI-ANCHORED PROTEIN 2"/>
    <property type="match status" value="1"/>
</dbReference>
<reference evidence="3" key="1">
    <citation type="submission" date="2016-10" db="EMBL/GenBank/DDBJ databases">
        <authorList>
            <person name="Varghese N."/>
            <person name="Submissions S."/>
        </authorList>
    </citation>
    <scope>NUCLEOTIDE SEQUENCE [LARGE SCALE GENOMIC DNA]</scope>
    <source>
        <strain evidence="3">DSM 13577</strain>
    </source>
</reference>